<organism evidence="1 2">
    <name type="scientific">Elysia crispata</name>
    <name type="common">lettuce slug</name>
    <dbReference type="NCBI Taxonomy" id="231223"/>
    <lineage>
        <taxon>Eukaryota</taxon>
        <taxon>Metazoa</taxon>
        <taxon>Spiralia</taxon>
        <taxon>Lophotrochozoa</taxon>
        <taxon>Mollusca</taxon>
        <taxon>Gastropoda</taxon>
        <taxon>Heterobranchia</taxon>
        <taxon>Euthyneura</taxon>
        <taxon>Panpulmonata</taxon>
        <taxon>Sacoglossa</taxon>
        <taxon>Placobranchoidea</taxon>
        <taxon>Plakobranchidae</taxon>
        <taxon>Elysia</taxon>
    </lineage>
</organism>
<proteinExistence type="predicted"/>
<reference evidence="1" key="1">
    <citation type="journal article" date="2023" name="G3 (Bethesda)">
        <title>A reference genome for the long-term kleptoplast-retaining sea slug Elysia crispata morphotype clarki.</title>
        <authorList>
            <person name="Eastman K.E."/>
            <person name="Pendleton A.L."/>
            <person name="Shaikh M.A."/>
            <person name="Suttiyut T."/>
            <person name="Ogas R."/>
            <person name="Tomko P."/>
            <person name="Gavelis G."/>
            <person name="Widhalm J.R."/>
            <person name="Wisecaver J.H."/>
        </authorList>
    </citation>
    <scope>NUCLEOTIDE SEQUENCE</scope>
    <source>
        <strain evidence="1">ECLA1</strain>
    </source>
</reference>
<sequence>MVTAVTLRGRSVRQRVKNIEVLTNRAVRQRCGVSREYTAGYMAKLATPWIRHLVRWRGMRKDLGTLTCVMKPDNILIQCLLTSSPLEHIAPELIPSLVRLTT</sequence>
<evidence type="ECO:0000313" key="2">
    <source>
        <dbReference type="Proteomes" id="UP001283361"/>
    </source>
</evidence>
<dbReference type="EMBL" id="JAWDGP010001483">
    <property type="protein sequence ID" value="KAK3791145.1"/>
    <property type="molecule type" value="Genomic_DNA"/>
</dbReference>
<accession>A0AAE1E2G9</accession>
<name>A0AAE1E2G9_9GAST</name>
<protein>
    <submittedName>
        <fullName evidence="1">Uncharacterized protein</fullName>
    </submittedName>
</protein>
<comment type="caution">
    <text evidence="1">The sequence shown here is derived from an EMBL/GenBank/DDBJ whole genome shotgun (WGS) entry which is preliminary data.</text>
</comment>
<dbReference type="Proteomes" id="UP001283361">
    <property type="component" value="Unassembled WGS sequence"/>
</dbReference>
<gene>
    <name evidence="1" type="ORF">RRG08_025001</name>
</gene>
<evidence type="ECO:0000313" key="1">
    <source>
        <dbReference type="EMBL" id="KAK3791145.1"/>
    </source>
</evidence>
<dbReference type="AlphaFoldDB" id="A0AAE1E2G9"/>
<keyword evidence="2" id="KW-1185">Reference proteome</keyword>